<evidence type="ECO:0000256" key="3">
    <source>
        <dbReference type="HAMAP-Rule" id="MF_00245"/>
    </source>
</evidence>
<dbReference type="Proteomes" id="UP000621436">
    <property type="component" value="Unassembled WGS sequence"/>
</dbReference>
<dbReference type="InterPro" id="IPR013324">
    <property type="entry name" value="RNA_pol_sigma_r3/r4-like"/>
</dbReference>
<dbReference type="PANTHER" id="PTHR40083">
    <property type="entry name" value="UPF0122 PROTEIN CBO2450/CLC_2298"/>
    <property type="match status" value="1"/>
</dbReference>
<gene>
    <name evidence="4" type="ORF">I0Q91_10545</name>
</gene>
<dbReference type="HAMAP" id="MF_00245">
    <property type="entry name" value="UPF0122"/>
    <property type="match status" value="1"/>
</dbReference>
<dbReference type="InterPro" id="IPR054831">
    <property type="entry name" value="UPF0122_fam_protein"/>
</dbReference>
<reference evidence="4" key="1">
    <citation type="submission" date="2020-11" db="EMBL/GenBank/DDBJ databases">
        <title>Halonatronomonas betainensis gen. nov., sp. nov. a novel haloalkaliphilic representative of the family Halanaerobiacae capable of betaine degradation.</title>
        <authorList>
            <person name="Boltyanskaya Y."/>
            <person name="Kevbrin V."/>
            <person name="Detkova E."/>
            <person name="Grouzdev D.S."/>
            <person name="Koziaeva V."/>
            <person name="Zhilina T."/>
        </authorList>
    </citation>
    <scope>NUCLEOTIDE SEQUENCE</scope>
    <source>
        <strain evidence="4">Z-7014</strain>
    </source>
</reference>
<dbReference type="InterPro" id="IPR036388">
    <property type="entry name" value="WH-like_DNA-bd_sf"/>
</dbReference>
<evidence type="ECO:0000256" key="2">
    <source>
        <dbReference type="ARBA" id="ARBA00024764"/>
    </source>
</evidence>
<organism evidence="4 5">
    <name type="scientific">Halonatronomonas betaini</name>
    <dbReference type="NCBI Taxonomy" id="2778430"/>
    <lineage>
        <taxon>Bacteria</taxon>
        <taxon>Bacillati</taxon>
        <taxon>Bacillota</taxon>
        <taxon>Clostridia</taxon>
        <taxon>Halanaerobiales</taxon>
        <taxon>Halarsenatibacteraceae</taxon>
        <taxon>Halonatronomonas</taxon>
    </lineage>
</organism>
<comment type="similarity">
    <text evidence="1 3">Belongs to the UPF0122 family.</text>
</comment>
<evidence type="ECO:0000313" key="4">
    <source>
        <dbReference type="EMBL" id="MBF8437522.1"/>
    </source>
</evidence>
<dbReference type="NCBIfam" id="NF045758">
    <property type="entry name" value="YlxM"/>
    <property type="match status" value="1"/>
</dbReference>
<evidence type="ECO:0000256" key="1">
    <source>
        <dbReference type="ARBA" id="ARBA00008720"/>
    </source>
</evidence>
<dbReference type="SUPFAM" id="SSF88659">
    <property type="entry name" value="Sigma3 and sigma4 domains of RNA polymerase sigma factors"/>
    <property type="match status" value="1"/>
</dbReference>
<dbReference type="Gene3D" id="1.10.10.10">
    <property type="entry name" value="Winged helix-like DNA-binding domain superfamily/Winged helix DNA-binding domain"/>
    <property type="match status" value="1"/>
</dbReference>
<comment type="caution">
    <text evidence="4">The sequence shown here is derived from an EMBL/GenBank/DDBJ whole genome shotgun (WGS) entry which is preliminary data.</text>
</comment>
<evidence type="ECO:0000313" key="5">
    <source>
        <dbReference type="Proteomes" id="UP000621436"/>
    </source>
</evidence>
<proteinExistence type="inferred from homology"/>
<dbReference type="EMBL" id="JADPIE010000006">
    <property type="protein sequence ID" value="MBF8437522.1"/>
    <property type="molecule type" value="Genomic_DNA"/>
</dbReference>
<dbReference type="InterPro" id="IPR007394">
    <property type="entry name" value="UPF0122"/>
</dbReference>
<comment type="function">
    <text evidence="2 3">Might take part in the signal recognition particle (SRP) pathway. This is inferred from the conservation of its genetic proximity to ftsY/ffh. May be a regulatory protein.</text>
</comment>
<accession>A0A931AS86</accession>
<dbReference type="Pfam" id="PF04297">
    <property type="entry name" value="UPF0122"/>
    <property type="match status" value="1"/>
</dbReference>
<dbReference type="GO" id="GO:0003677">
    <property type="term" value="F:DNA binding"/>
    <property type="evidence" value="ECO:0007669"/>
    <property type="project" value="UniProtKB-KW"/>
</dbReference>
<keyword evidence="5" id="KW-1185">Reference proteome</keyword>
<dbReference type="AlphaFoldDB" id="A0A931AS86"/>
<keyword evidence="4" id="KW-0238">DNA-binding</keyword>
<protein>
    <recommendedName>
        <fullName evidence="3">UPF0122 protein I0Q91_10545</fullName>
    </recommendedName>
</protein>
<name>A0A931AS86_9FIRM</name>
<sequence>MKKTLTFGRLFDFYGPLLTDRQQEIMRAYYYQDLSLAEIANNLEISRQGVYDHLSRAKGQLIDYEEKLELVSRYQEVQEETGKILDRLKDTTPLTDQDRQELKESIELIKSCL</sequence>
<dbReference type="PANTHER" id="PTHR40083:SF1">
    <property type="entry name" value="UPF0122 PROTEIN YLXM"/>
    <property type="match status" value="1"/>
</dbReference>